<dbReference type="Gene3D" id="3.40.50.1820">
    <property type="entry name" value="alpha/beta hydrolase"/>
    <property type="match status" value="1"/>
</dbReference>
<proteinExistence type="predicted"/>
<evidence type="ECO:0000313" key="1">
    <source>
        <dbReference type="EMBL" id="CAF9933954.1"/>
    </source>
</evidence>
<organism evidence="1 2">
    <name type="scientific">Imshaugia aleurites</name>
    <dbReference type="NCBI Taxonomy" id="172621"/>
    <lineage>
        <taxon>Eukaryota</taxon>
        <taxon>Fungi</taxon>
        <taxon>Dikarya</taxon>
        <taxon>Ascomycota</taxon>
        <taxon>Pezizomycotina</taxon>
        <taxon>Lecanoromycetes</taxon>
        <taxon>OSLEUM clade</taxon>
        <taxon>Lecanoromycetidae</taxon>
        <taxon>Lecanorales</taxon>
        <taxon>Lecanorineae</taxon>
        <taxon>Parmeliaceae</taxon>
        <taxon>Imshaugia</taxon>
    </lineage>
</organism>
<dbReference type="EMBL" id="CAJPDT010000073">
    <property type="protein sequence ID" value="CAF9933954.1"/>
    <property type="molecule type" value="Genomic_DNA"/>
</dbReference>
<comment type="caution">
    <text evidence="1">The sequence shown here is derived from an EMBL/GenBank/DDBJ whole genome shotgun (WGS) entry which is preliminary data.</text>
</comment>
<sequence length="126" mass="13830">MHMCPSIVAFCSAEQVRTLLQVLITGKISQAVVVAAAAYRTEAEFRERTGMTKTKLIIDELHTNTHVHVGWLEGGTAILAFRGTQTAQDGLQDVKIVRQSIDHLQKMFPGTQAHSGMSPKLASPRF</sequence>
<gene>
    <name evidence="1" type="ORF">IMSHALPRED_009536</name>
</gene>
<accession>A0A8H3IZ03</accession>
<dbReference type="Proteomes" id="UP000664534">
    <property type="component" value="Unassembled WGS sequence"/>
</dbReference>
<protein>
    <submittedName>
        <fullName evidence="1">Uncharacterized protein</fullName>
    </submittedName>
</protein>
<evidence type="ECO:0000313" key="2">
    <source>
        <dbReference type="Proteomes" id="UP000664534"/>
    </source>
</evidence>
<dbReference type="InterPro" id="IPR029058">
    <property type="entry name" value="AB_hydrolase_fold"/>
</dbReference>
<dbReference type="OrthoDB" id="513403at2759"/>
<reference evidence="1" key="1">
    <citation type="submission" date="2021-03" db="EMBL/GenBank/DDBJ databases">
        <authorList>
            <person name="Tagirdzhanova G."/>
        </authorList>
    </citation>
    <scope>NUCLEOTIDE SEQUENCE</scope>
</reference>
<name>A0A8H3IZ03_9LECA</name>
<keyword evidence="2" id="KW-1185">Reference proteome</keyword>
<dbReference type="AlphaFoldDB" id="A0A8H3IZ03"/>